<feature type="compositionally biased region" description="Low complexity" evidence="4">
    <location>
        <begin position="61"/>
        <end position="77"/>
    </location>
</feature>
<feature type="compositionally biased region" description="Polar residues" evidence="4">
    <location>
        <begin position="1"/>
        <end position="17"/>
    </location>
</feature>
<dbReference type="OrthoDB" id="10253041at2759"/>
<feature type="compositionally biased region" description="Basic and acidic residues" evidence="4">
    <location>
        <begin position="983"/>
        <end position="1008"/>
    </location>
</feature>
<dbReference type="Pfam" id="PF00246">
    <property type="entry name" value="Peptidase_M14"/>
    <property type="match status" value="1"/>
</dbReference>
<protein>
    <submittedName>
        <fullName evidence="6">AGBL2_3</fullName>
        <ecNumber evidence="6">3.4.17.-</ecNumber>
    </submittedName>
</protein>
<feature type="compositionally biased region" description="Basic and acidic residues" evidence="4">
    <location>
        <begin position="78"/>
        <end position="94"/>
    </location>
</feature>
<accession>A0A8S3RHS0</accession>
<feature type="region of interest" description="Disordered" evidence="4">
    <location>
        <begin position="61"/>
        <end position="95"/>
    </location>
</feature>
<dbReference type="InterPro" id="IPR000834">
    <property type="entry name" value="Peptidase_M14"/>
</dbReference>
<feature type="compositionally biased region" description="Basic residues" evidence="4">
    <location>
        <begin position="972"/>
        <end position="982"/>
    </location>
</feature>
<dbReference type="InterPro" id="IPR040626">
    <property type="entry name" value="Pepdidase_M14_N"/>
</dbReference>
<dbReference type="PROSITE" id="PS52035">
    <property type="entry name" value="PEPTIDASE_M14"/>
    <property type="match status" value="1"/>
</dbReference>
<dbReference type="GO" id="GO:0008270">
    <property type="term" value="F:zinc ion binding"/>
    <property type="evidence" value="ECO:0007669"/>
    <property type="project" value="InterPro"/>
</dbReference>
<dbReference type="Pfam" id="PF18027">
    <property type="entry name" value="Pepdidase_M14_N"/>
    <property type="match status" value="1"/>
</dbReference>
<feature type="region of interest" description="Disordered" evidence="4">
    <location>
        <begin position="154"/>
        <end position="174"/>
    </location>
</feature>
<feature type="region of interest" description="Disordered" evidence="4">
    <location>
        <begin position="950"/>
        <end position="1016"/>
    </location>
</feature>
<comment type="similarity">
    <text evidence="2 3">Belongs to the peptidase M14 family.</text>
</comment>
<feature type="region of interest" description="Disordered" evidence="4">
    <location>
        <begin position="1"/>
        <end position="42"/>
    </location>
</feature>
<dbReference type="AlphaFoldDB" id="A0A8S3RHS0"/>
<keyword evidence="7" id="KW-1185">Reference proteome</keyword>
<feature type="domain" description="Peptidase M14" evidence="5">
    <location>
        <begin position="527"/>
        <end position="806"/>
    </location>
</feature>
<comment type="caution">
    <text evidence="6">The sequence shown here is derived from an EMBL/GenBank/DDBJ whole genome shotgun (WGS) entry which is preliminary data.</text>
</comment>
<dbReference type="EC" id="3.4.17.-" evidence="6"/>
<dbReference type="GO" id="GO:0006508">
    <property type="term" value="P:proteolysis"/>
    <property type="evidence" value="ECO:0007669"/>
    <property type="project" value="InterPro"/>
</dbReference>
<evidence type="ECO:0000256" key="3">
    <source>
        <dbReference type="PROSITE-ProRule" id="PRU01379"/>
    </source>
</evidence>
<feature type="compositionally biased region" description="Basic and acidic residues" evidence="4">
    <location>
        <begin position="893"/>
        <end position="902"/>
    </location>
</feature>
<comment type="cofactor">
    <cofactor evidence="1">
        <name>Zn(2+)</name>
        <dbReference type="ChEBI" id="CHEBI:29105"/>
    </cofactor>
</comment>
<evidence type="ECO:0000256" key="2">
    <source>
        <dbReference type="ARBA" id="ARBA00005988"/>
    </source>
</evidence>
<feature type="compositionally biased region" description="Polar residues" evidence="4">
    <location>
        <begin position="855"/>
        <end position="865"/>
    </location>
</feature>
<evidence type="ECO:0000313" key="6">
    <source>
        <dbReference type="EMBL" id="CAG2206293.1"/>
    </source>
</evidence>
<evidence type="ECO:0000256" key="4">
    <source>
        <dbReference type="SAM" id="MobiDB-lite"/>
    </source>
</evidence>
<sequence length="1121" mass="129598">MAQVCSGSETNKISSIAKSFDNEEEDVKVIKMPESPEENLDDNMKTRLVCSAPILECLSLPSSRSSSTTSQSIQGGSKNEDEEKEERNEEKTDEGAINYSGWEDLLYYNDVFHVQGGKTCCTIMMCFISISIMAESIRIQMEEELEQRVREALETPPLERAKKADHNRQDRKSSQTLNELNSHIVFGLAGSNRDVLKSRKWRALQAKRQVQRLMRMNYIQPTPPVDYVFQDGLSRSNQAEFPGVFGLSSLSEGVKDLRQSFDKYPSLTQIQRQFYTKHGFLANLNGQGNNFRNENGKYKDRYGVERDQDGPFWPSDCGPLFATPRFKWFNDLPPEPLFFHVHNLQYPKTFDNQVTHFTSKWRGVLIVYDYSERSSRDRQPQPVPEGCCPNLVFESRFESGNLRQARRVGQFEYELVLKTDLYTNRHTQWYYFRVSNTVPGVVYKFRIVNLLKRDSLYNYGMRPLQYSEKEAKLLGRGWMRAGHHISYSRNVMHLHCPLLTRGIAYYMLEWQMDFPHEEDACYLAHCYPYTFTDLKEDLDSLINAPDRKECMKREVLCETRAGNSCFLVTVSNFGASKEEQHKKKFVVITARVHPGETQASWMMKGLLEYITSSDPVAKELRNRFIFKIVPMLNPDGVIVGNYRCSLAARDLNRNYRHPRKESFPTVWHTKTLIEKILERHEILLYCDLHGHSRKHNVFMYGNNTSEEDVNGLGAAKSFLNERLFAWLMSQKAPDKFAFKSCKFNIKRCKESTGRVVMWRQFKILNSFTLEATFSGTIMNKNEYRHFNVHDFQEMGKVLSQTVLEYQRTQENNAKQSEMVLELTRYVTQQVMEQRGLMERPKLPNFKSMMRGDKNVINNTENGNDSSQEKTTPEPHVSTPVFKEAVLTVMDHENSTFVMEDKRGKRSKKSEKAQSNLSRKDVDNLLENASLKTMDGCLKILAQLNVREVMQESDSSDSDSESEPEMKIIESKSKKKKRKSRKQRDREQADRKNGSGSSDKKQEEVRSKSLTELTPIFPAEQALPNIPACSELSDRDKGDKSLSKQPCLLPLKNFQLRTRLPKVKPMKNKRPSSLPTTKLVSVDLKPVRIVNGQRSFYLVAITKFSLDLKPVRVVNGQRSFNQ</sequence>
<keyword evidence="6" id="KW-0121">Carboxypeptidase</keyword>
<name>A0A8S3RHS0_MYTED</name>
<feature type="active site" description="Proton donor/acceptor" evidence="3">
    <location>
        <position position="770"/>
    </location>
</feature>
<evidence type="ECO:0000313" key="7">
    <source>
        <dbReference type="Proteomes" id="UP000683360"/>
    </source>
</evidence>
<feature type="region of interest" description="Disordered" evidence="4">
    <location>
        <begin position="844"/>
        <end position="878"/>
    </location>
</feature>
<keyword evidence="6" id="KW-0645">Protease</keyword>
<keyword evidence="6" id="KW-0378">Hydrolase</keyword>
<dbReference type="Gene3D" id="3.40.630.10">
    <property type="entry name" value="Zn peptidases"/>
    <property type="match status" value="1"/>
</dbReference>
<dbReference type="EMBL" id="CAJPWZ010001046">
    <property type="protein sequence ID" value="CAG2206293.1"/>
    <property type="molecule type" value="Genomic_DNA"/>
</dbReference>
<feature type="region of interest" description="Disordered" evidence="4">
    <location>
        <begin position="893"/>
        <end position="917"/>
    </location>
</feature>
<dbReference type="PANTHER" id="PTHR12756:SF4">
    <property type="entry name" value="PEPTIDASE M14 CARBOXYPEPTIDASE A DOMAIN-CONTAINING PROTEIN"/>
    <property type="match status" value="1"/>
</dbReference>
<dbReference type="GO" id="GO:0004181">
    <property type="term" value="F:metallocarboxypeptidase activity"/>
    <property type="evidence" value="ECO:0007669"/>
    <property type="project" value="InterPro"/>
</dbReference>
<dbReference type="Proteomes" id="UP000683360">
    <property type="component" value="Unassembled WGS sequence"/>
</dbReference>
<proteinExistence type="inferred from homology"/>
<organism evidence="6 7">
    <name type="scientific">Mytilus edulis</name>
    <name type="common">Blue mussel</name>
    <dbReference type="NCBI Taxonomy" id="6550"/>
    <lineage>
        <taxon>Eukaryota</taxon>
        <taxon>Metazoa</taxon>
        <taxon>Spiralia</taxon>
        <taxon>Lophotrochozoa</taxon>
        <taxon>Mollusca</taxon>
        <taxon>Bivalvia</taxon>
        <taxon>Autobranchia</taxon>
        <taxon>Pteriomorphia</taxon>
        <taxon>Mytilida</taxon>
        <taxon>Mytiloidea</taxon>
        <taxon>Mytilidae</taxon>
        <taxon>Mytilinae</taxon>
        <taxon>Mytilus</taxon>
    </lineage>
</organism>
<dbReference type="InterPro" id="IPR050821">
    <property type="entry name" value="Cytosolic_carboxypeptidase"/>
</dbReference>
<feature type="compositionally biased region" description="Acidic residues" evidence="4">
    <location>
        <begin position="953"/>
        <end position="962"/>
    </location>
</feature>
<reference evidence="6" key="1">
    <citation type="submission" date="2021-03" db="EMBL/GenBank/DDBJ databases">
        <authorList>
            <person name="Bekaert M."/>
        </authorList>
    </citation>
    <scope>NUCLEOTIDE SEQUENCE</scope>
</reference>
<evidence type="ECO:0000256" key="1">
    <source>
        <dbReference type="ARBA" id="ARBA00001947"/>
    </source>
</evidence>
<feature type="compositionally biased region" description="Basic and acidic residues" evidence="4">
    <location>
        <begin position="154"/>
        <end position="173"/>
    </location>
</feature>
<dbReference type="Gene3D" id="2.60.40.3120">
    <property type="match status" value="1"/>
</dbReference>
<gene>
    <name evidence="6" type="ORF">MEDL_20626</name>
</gene>
<evidence type="ECO:0000259" key="5">
    <source>
        <dbReference type="PROSITE" id="PS52035"/>
    </source>
</evidence>
<dbReference type="PANTHER" id="PTHR12756">
    <property type="entry name" value="CYTOSOLIC CARBOXYPEPTIDASE"/>
    <property type="match status" value="1"/>
</dbReference>
<dbReference type="SUPFAM" id="SSF53187">
    <property type="entry name" value="Zn-dependent exopeptidases"/>
    <property type="match status" value="1"/>
</dbReference>